<name>A0A2U2ASM6_9GAMM</name>
<dbReference type="GO" id="GO:0047355">
    <property type="term" value="F:CDP-glycerol glycerophosphotransferase activity"/>
    <property type="evidence" value="ECO:0007669"/>
    <property type="project" value="InterPro"/>
</dbReference>
<reference evidence="2" key="1">
    <citation type="submission" date="2018-05" db="EMBL/GenBank/DDBJ databases">
        <title>Ignatzschineria dubaiensis sp. nov., isolated from necrotic foot tissues of dromedaries (Camelus dromedarius) and associated maggots in Dubai, United Arab Emirates.</title>
        <authorList>
            <person name="Tsang C.C."/>
            <person name="Tang J.Y.M."/>
            <person name="Fong J.Y.H."/>
            <person name="Kinne J."/>
            <person name="Lee H.H."/>
            <person name="Joseph M."/>
            <person name="Jose S."/>
            <person name="Schuster R.K."/>
            <person name="Tang Y."/>
            <person name="Sivakumar S."/>
            <person name="Chen J.H.K."/>
            <person name="Teng J.L.L."/>
            <person name="Lau S.K.P."/>
            <person name="Wernery U."/>
            <person name="Woo P.C.Y."/>
        </authorList>
    </citation>
    <scope>NUCLEOTIDE SEQUENCE [LARGE SCALE GENOMIC DNA]</scope>
    <source>
        <strain evidence="2">UAE-HKU57</strain>
    </source>
</reference>
<protein>
    <recommendedName>
        <fullName evidence="3">CDP-glycerol--glycerophosphate glycerophosphotransferase</fullName>
    </recommendedName>
</protein>
<dbReference type="InterPro" id="IPR043148">
    <property type="entry name" value="TagF_C"/>
</dbReference>
<dbReference type="EMBL" id="QEWW01000001">
    <property type="protein sequence ID" value="PWD87739.1"/>
    <property type="molecule type" value="Genomic_DNA"/>
</dbReference>
<dbReference type="Pfam" id="PF04464">
    <property type="entry name" value="Glyphos_transf"/>
    <property type="match status" value="1"/>
</dbReference>
<gene>
    <name evidence="1" type="ORF">DC077_00170</name>
</gene>
<proteinExistence type="predicted"/>
<dbReference type="InterPro" id="IPR007554">
    <property type="entry name" value="Glycerophosphate_synth"/>
</dbReference>
<dbReference type="RefSeq" id="WP_109217714.1">
    <property type="nucleotide sequence ID" value="NZ_QEWW01000001.1"/>
</dbReference>
<dbReference type="GO" id="GO:0016020">
    <property type="term" value="C:membrane"/>
    <property type="evidence" value="ECO:0007669"/>
    <property type="project" value="InterPro"/>
</dbReference>
<comment type="caution">
    <text evidence="1">The sequence shown here is derived from an EMBL/GenBank/DDBJ whole genome shotgun (WGS) entry which is preliminary data.</text>
</comment>
<evidence type="ECO:0008006" key="3">
    <source>
        <dbReference type="Google" id="ProtNLM"/>
    </source>
</evidence>
<accession>A0A2U2ASM6</accession>
<organism evidence="1 2">
    <name type="scientific">Ignatzschineria cameli</name>
    <dbReference type="NCBI Taxonomy" id="2182793"/>
    <lineage>
        <taxon>Bacteria</taxon>
        <taxon>Pseudomonadati</taxon>
        <taxon>Pseudomonadota</taxon>
        <taxon>Gammaproteobacteria</taxon>
        <taxon>Cardiobacteriales</taxon>
        <taxon>Ignatzschineriaceae</taxon>
        <taxon>Ignatzschineria</taxon>
    </lineage>
</organism>
<dbReference type="AlphaFoldDB" id="A0A2U2ASM6"/>
<dbReference type="Proteomes" id="UP000245059">
    <property type="component" value="Unassembled WGS sequence"/>
</dbReference>
<evidence type="ECO:0000313" key="1">
    <source>
        <dbReference type="EMBL" id="PWD87739.1"/>
    </source>
</evidence>
<dbReference type="Gene3D" id="3.40.50.12580">
    <property type="match status" value="1"/>
</dbReference>
<sequence>MSKLTKLINNPNLFFRDFFDKRLGNKKSSAPVSKSKPLKKAAPKALVKADLDISNVNIYKKIVHIIHTGEGMTHGPSHLNMWIPHFLKNGNDFMVLVRNQALFDWMKKNHPYVDVAYARRPIDVEDLLMQLAYVKAFYYLSNTGNLIHSLRYNNYKHIFLGHGDSDKAASAHKFFRVYDEIWVAGQAHIDRFKNASFETKHMKFVKVGRPNMLEALLASVTPWENRFPDIRVLYLPTWEGVYEENNYSSARISVVMLSELQKKFGVYLSAKFHPVTGSRNKLLENIDDKVSKALAEVGANFYIASKEDDLSRLIIDSNVFICDISAVVSECIAANGPIFVYIPSDKEIVKSNSNLDYSDYAYVFSSIDELFMLFEQVVIKGDDYLAEERLKARDYLLSVNETRECMFSSQLQELSGDNFSYVVEREDIVQ</sequence>
<evidence type="ECO:0000313" key="2">
    <source>
        <dbReference type="Proteomes" id="UP000245059"/>
    </source>
</evidence>